<sequence length="120" mass="13611">MATNTVRFNTPTGTSSYPVQELPGILKQLTVSDFREVVLALCFPGTRSRGYTKEVYDILEKLDAERGRTSHQDGLPMHLFDLTKHELEVILLAVSAQKEGAYQRVLLVTEKIIATKVRWY</sequence>
<organism evidence="1 2">
    <name type="scientific">Diatrype stigma</name>
    <dbReference type="NCBI Taxonomy" id="117547"/>
    <lineage>
        <taxon>Eukaryota</taxon>
        <taxon>Fungi</taxon>
        <taxon>Dikarya</taxon>
        <taxon>Ascomycota</taxon>
        <taxon>Pezizomycotina</taxon>
        <taxon>Sordariomycetes</taxon>
        <taxon>Xylariomycetidae</taxon>
        <taxon>Xylariales</taxon>
        <taxon>Diatrypaceae</taxon>
        <taxon>Diatrype</taxon>
    </lineage>
</organism>
<reference evidence="1 2" key="1">
    <citation type="submission" date="2024-02" db="EMBL/GenBank/DDBJ databases">
        <title>De novo assembly and annotation of 12 fungi associated with fruit tree decline syndrome in Ontario, Canada.</title>
        <authorList>
            <person name="Sulman M."/>
            <person name="Ellouze W."/>
            <person name="Ilyukhin E."/>
        </authorList>
    </citation>
    <scope>NUCLEOTIDE SEQUENCE [LARGE SCALE GENOMIC DNA]</scope>
    <source>
        <strain evidence="1 2">M11/M66-122</strain>
    </source>
</reference>
<comment type="caution">
    <text evidence="1">The sequence shown here is derived from an EMBL/GenBank/DDBJ whole genome shotgun (WGS) entry which is preliminary data.</text>
</comment>
<accession>A0AAN9UB48</accession>
<protein>
    <submittedName>
        <fullName evidence="1">Uncharacterized protein</fullName>
    </submittedName>
</protein>
<proteinExistence type="predicted"/>
<dbReference type="EMBL" id="JAKJXP020000121">
    <property type="protein sequence ID" value="KAK7744358.1"/>
    <property type="molecule type" value="Genomic_DNA"/>
</dbReference>
<dbReference type="AlphaFoldDB" id="A0AAN9UB48"/>
<evidence type="ECO:0000313" key="1">
    <source>
        <dbReference type="EMBL" id="KAK7744358.1"/>
    </source>
</evidence>
<name>A0AAN9UB48_9PEZI</name>
<keyword evidence="2" id="KW-1185">Reference proteome</keyword>
<evidence type="ECO:0000313" key="2">
    <source>
        <dbReference type="Proteomes" id="UP001320420"/>
    </source>
</evidence>
<dbReference type="Proteomes" id="UP001320420">
    <property type="component" value="Unassembled WGS sequence"/>
</dbReference>
<gene>
    <name evidence="1" type="ORF">SLS62_010212</name>
</gene>